<evidence type="ECO:0000313" key="15">
    <source>
        <dbReference type="EMBL" id="KZM89688.1"/>
    </source>
</evidence>
<evidence type="ECO:0000256" key="12">
    <source>
        <dbReference type="RuleBase" id="RU003679"/>
    </source>
</evidence>
<keyword evidence="7 13" id="KW-0732">Signal</keyword>
<dbReference type="InterPro" id="IPR008979">
    <property type="entry name" value="Galactose-bd-like_sf"/>
</dbReference>
<dbReference type="STRING" id="79200.A0A164V1P6"/>
<dbReference type="CDD" id="cd22842">
    <property type="entry name" value="Gal_Rha_Lectin_BGal"/>
    <property type="match status" value="1"/>
</dbReference>
<evidence type="ECO:0000256" key="1">
    <source>
        <dbReference type="ARBA" id="ARBA00001412"/>
    </source>
</evidence>
<dbReference type="FunFam" id="3.20.20.80:FF:000006">
    <property type="entry name" value="Beta-galactosidase"/>
    <property type="match status" value="1"/>
</dbReference>
<gene>
    <name evidence="15" type="ORF">DCAR_022949</name>
</gene>
<dbReference type="GO" id="GO:0030246">
    <property type="term" value="F:carbohydrate binding"/>
    <property type="evidence" value="ECO:0007669"/>
    <property type="project" value="InterPro"/>
</dbReference>
<comment type="similarity">
    <text evidence="3 12">Belongs to the glycosyl hydrolase 35 family.</text>
</comment>
<dbReference type="PROSITE" id="PS50228">
    <property type="entry name" value="SUEL_LECTIN"/>
    <property type="match status" value="1"/>
</dbReference>
<evidence type="ECO:0000256" key="7">
    <source>
        <dbReference type="ARBA" id="ARBA00022729"/>
    </source>
</evidence>
<dbReference type="InterPro" id="IPR017853">
    <property type="entry name" value="GH"/>
</dbReference>
<comment type="subcellular location">
    <subcellularLocation>
        <location evidence="2">Secreted</location>
        <location evidence="2">Extracellular space</location>
        <location evidence="2">Apoplast</location>
    </subcellularLocation>
</comment>
<dbReference type="InterPro" id="IPR041392">
    <property type="entry name" value="GHD"/>
</dbReference>
<comment type="caution">
    <text evidence="15">The sequence shown here is derived from an EMBL/GenBank/DDBJ whole genome shotgun (WGS) entry which is preliminary data.</text>
</comment>
<dbReference type="AlphaFoldDB" id="A0A164V1P6"/>
<dbReference type="FunFam" id="2.60.120.260:FF:000050">
    <property type="entry name" value="Beta-galactosidase"/>
    <property type="match status" value="1"/>
</dbReference>
<accession>A0A164V1P6</accession>
<comment type="catalytic activity">
    <reaction evidence="1 11">
        <text>Hydrolysis of terminal non-reducing beta-D-galactose residues in beta-D-galactosides.</text>
        <dbReference type="EC" id="3.2.1.23"/>
    </reaction>
</comment>
<keyword evidence="5" id="KW-0052">Apoplast</keyword>
<keyword evidence="9" id="KW-0325">Glycoprotein</keyword>
<evidence type="ECO:0000256" key="9">
    <source>
        <dbReference type="ARBA" id="ARBA00023180"/>
    </source>
</evidence>
<feature type="domain" description="SUEL-type lectin" evidence="14">
    <location>
        <begin position="746"/>
        <end position="829"/>
    </location>
</feature>
<dbReference type="PRINTS" id="PR00742">
    <property type="entry name" value="GLHYDRLASE35"/>
</dbReference>
<dbReference type="InterPro" id="IPR019801">
    <property type="entry name" value="Glyco_hydro_35_CS"/>
</dbReference>
<dbReference type="InterPro" id="IPR048913">
    <property type="entry name" value="BetaGal_gal-bd"/>
</dbReference>
<dbReference type="SUPFAM" id="SSF51445">
    <property type="entry name" value="(Trans)glycosidases"/>
    <property type="match status" value="1"/>
</dbReference>
<evidence type="ECO:0000256" key="3">
    <source>
        <dbReference type="ARBA" id="ARBA00009809"/>
    </source>
</evidence>
<dbReference type="GO" id="GO:0004565">
    <property type="term" value="F:beta-galactosidase activity"/>
    <property type="evidence" value="ECO:0007669"/>
    <property type="project" value="UniProtKB-EC"/>
</dbReference>
<dbReference type="PANTHER" id="PTHR23421">
    <property type="entry name" value="BETA-GALACTOSIDASE RELATED"/>
    <property type="match status" value="1"/>
</dbReference>
<evidence type="ECO:0000256" key="11">
    <source>
        <dbReference type="RuleBase" id="RU000675"/>
    </source>
</evidence>
<protein>
    <recommendedName>
        <fullName evidence="4 11">Beta-galactosidase</fullName>
        <ecNumber evidence="4 11">3.2.1.23</ecNumber>
    </recommendedName>
</protein>
<dbReference type="Pfam" id="PF17834">
    <property type="entry name" value="GHD"/>
    <property type="match status" value="1"/>
</dbReference>
<evidence type="ECO:0000256" key="4">
    <source>
        <dbReference type="ARBA" id="ARBA00012756"/>
    </source>
</evidence>
<dbReference type="InterPro" id="IPR001944">
    <property type="entry name" value="Glycoside_Hdrlase_35"/>
</dbReference>
<evidence type="ECO:0000259" key="14">
    <source>
        <dbReference type="PROSITE" id="PS50228"/>
    </source>
</evidence>
<dbReference type="SUPFAM" id="SSF49785">
    <property type="entry name" value="Galactose-binding domain-like"/>
    <property type="match status" value="2"/>
</dbReference>
<dbReference type="Gene3D" id="2.60.120.260">
    <property type="entry name" value="Galactose-binding domain-like"/>
    <property type="match status" value="1"/>
</dbReference>
<name>A0A164V1P6_DAUCS</name>
<proteinExistence type="inferred from homology"/>
<dbReference type="InterPro" id="IPR043159">
    <property type="entry name" value="Lectin_gal-bd_sf"/>
</dbReference>
<dbReference type="OMA" id="RYWISYL"/>
<dbReference type="Pfam" id="PF01301">
    <property type="entry name" value="Glyco_hydro_35"/>
    <property type="match status" value="1"/>
</dbReference>
<dbReference type="Gramene" id="KZM89688">
    <property type="protein sequence ID" value="KZM89688"/>
    <property type="gene ID" value="DCAR_022949"/>
</dbReference>
<evidence type="ECO:0000256" key="2">
    <source>
        <dbReference type="ARBA" id="ARBA00004271"/>
    </source>
</evidence>
<evidence type="ECO:0000256" key="5">
    <source>
        <dbReference type="ARBA" id="ARBA00022523"/>
    </source>
</evidence>
<dbReference type="InterPro" id="IPR031330">
    <property type="entry name" value="Gly_Hdrlase_35_cat"/>
</dbReference>
<dbReference type="Pfam" id="PF21467">
    <property type="entry name" value="BetaGal_gal-bd"/>
    <property type="match status" value="1"/>
</dbReference>
<dbReference type="Gene3D" id="2.60.120.740">
    <property type="match status" value="1"/>
</dbReference>
<dbReference type="EC" id="3.2.1.23" evidence="4 11"/>
<evidence type="ECO:0000256" key="10">
    <source>
        <dbReference type="ARBA" id="ARBA00023295"/>
    </source>
</evidence>
<evidence type="ECO:0000256" key="13">
    <source>
        <dbReference type="SAM" id="SignalP"/>
    </source>
</evidence>
<dbReference type="GO" id="GO:0048046">
    <property type="term" value="C:apoplast"/>
    <property type="evidence" value="ECO:0007669"/>
    <property type="project" value="UniProtKB-SubCell"/>
</dbReference>
<dbReference type="GO" id="GO:0005975">
    <property type="term" value="P:carbohydrate metabolic process"/>
    <property type="evidence" value="ECO:0007669"/>
    <property type="project" value="InterPro"/>
</dbReference>
<sequence length="835" mass="94647">MMGLNSPTIMLTLISTCLVVVHARGSYPPITYDARSLIINGSRELLFSGSIHYPRTQPEMWSDLIHKAKLGGINVIQTYIFWNIHEPIQNLFHFEGNADIVKFFKTINEHGLWASLRVGPYVAAEWNQGGFPYWLREVPDIMFRSYNDPFMFHMKRFCEMTINIMRKENLFLPQGGPIILLQIENEYGSIQATYREDGVKYVKWAAQMAVSLYNEVPWVMCKQPNAPPEVIQTCNGRHCADTFVGPNGPNKPMMWTENWTAQYRAFGDPPSQRSAEDIAYSVINFFARGGSFVSYYMYYGGTNYGRISSSFVTTRYYDEAPLDEFGFFREPKFGHLRDVHRALKLSKKALLWGERKIQTLNHHVKTIVYEKPGDVSMCAAFIINNKTKIPTTVNFRGVDVYLPAKSISVLPDCKTVVFNTETVTAQHSARNFVTVNTDKNLNWEFYQEPIPTFETLPIKNVIPIELYFLTKDVSDYAWYSTSVSFDRRDLPMRPDVLPIMLVENNGHAMVAFVNGELVGFAHGKLDEKKFTLEKPINLRPGINHISLLCMTLGIQNSGAHMENRWTGPDALFIKGLNTGTLDLTRNNWGHQVGVSGEKLQLFKEEGTKKVKWTPDRGLGTPATWYKAYFDTPPGNDPLAITMDSMKKGHCWINGKSIGRYWASFLSPLGKPSQSEYHIPRAFLNQKKNLVVVFEEVGGIPHDITILTVNRDTICSLLSEITPPSVRSWERKDNQLRPVVEDMKVGARLICPDGKVMEKVEFASFGDPIGACGMFSQGKCHATNSHKVVEERCLGKITCTIPLVRDVFVDKDKDTCLETFKALAVQVKCGFGVARK</sequence>
<evidence type="ECO:0000256" key="8">
    <source>
        <dbReference type="ARBA" id="ARBA00022801"/>
    </source>
</evidence>
<reference evidence="15" key="1">
    <citation type="journal article" date="2016" name="Nat. Genet.">
        <title>A high-quality carrot genome assembly provides new insights into carotenoid accumulation and asterid genome evolution.</title>
        <authorList>
            <person name="Iorizzo M."/>
            <person name="Ellison S."/>
            <person name="Senalik D."/>
            <person name="Zeng P."/>
            <person name="Satapoomin P."/>
            <person name="Huang J."/>
            <person name="Bowman M."/>
            <person name="Iovene M."/>
            <person name="Sanseverino W."/>
            <person name="Cavagnaro P."/>
            <person name="Yildiz M."/>
            <person name="Macko-Podgorni A."/>
            <person name="Moranska E."/>
            <person name="Grzebelus E."/>
            <person name="Grzebelus D."/>
            <person name="Ashrafi H."/>
            <person name="Zheng Z."/>
            <person name="Cheng S."/>
            <person name="Spooner D."/>
            <person name="Van Deynze A."/>
            <person name="Simon P."/>
        </authorList>
    </citation>
    <scope>NUCLEOTIDE SEQUENCE [LARGE SCALE GENOMIC DNA]</scope>
    <source>
        <tissue evidence="15">Leaf</tissue>
    </source>
</reference>
<keyword evidence="8 11" id="KW-0378">Hydrolase</keyword>
<organism evidence="15">
    <name type="scientific">Daucus carota subsp. sativus</name>
    <name type="common">Carrot</name>
    <dbReference type="NCBI Taxonomy" id="79200"/>
    <lineage>
        <taxon>Eukaryota</taxon>
        <taxon>Viridiplantae</taxon>
        <taxon>Streptophyta</taxon>
        <taxon>Embryophyta</taxon>
        <taxon>Tracheophyta</taxon>
        <taxon>Spermatophyta</taxon>
        <taxon>Magnoliopsida</taxon>
        <taxon>eudicotyledons</taxon>
        <taxon>Gunneridae</taxon>
        <taxon>Pentapetalae</taxon>
        <taxon>asterids</taxon>
        <taxon>campanulids</taxon>
        <taxon>Apiales</taxon>
        <taxon>Apiaceae</taxon>
        <taxon>Apioideae</taxon>
        <taxon>Scandiceae</taxon>
        <taxon>Daucinae</taxon>
        <taxon>Daucus</taxon>
        <taxon>Daucus sect. Daucus</taxon>
    </lineage>
</organism>
<feature type="signal peptide" evidence="13">
    <location>
        <begin position="1"/>
        <end position="23"/>
    </location>
</feature>
<dbReference type="Pfam" id="PF02140">
    <property type="entry name" value="SUEL_Lectin"/>
    <property type="match status" value="1"/>
</dbReference>
<keyword evidence="6" id="KW-0964">Secreted</keyword>
<keyword evidence="10 11" id="KW-0326">Glycosidase</keyword>
<dbReference type="EMBL" id="LNRQ01000006">
    <property type="protein sequence ID" value="KZM89688.1"/>
    <property type="molecule type" value="Genomic_DNA"/>
</dbReference>
<dbReference type="PROSITE" id="PS01182">
    <property type="entry name" value="GLYCOSYL_HYDROL_F35"/>
    <property type="match status" value="1"/>
</dbReference>
<feature type="chain" id="PRO_5007853740" description="Beta-galactosidase" evidence="13">
    <location>
        <begin position="24"/>
        <end position="835"/>
    </location>
</feature>
<evidence type="ECO:0000256" key="6">
    <source>
        <dbReference type="ARBA" id="ARBA00022525"/>
    </source>
</evidence>
<dbReference type="Gene3D" id="3.20.20.80">
    <property type="entry name" value="Glycosidases"/>
    <property type="match status" value="1"/>
</dbReference>
<dbReference type="InterPro" id="IPR000922">
    <property type="entry name" value="Lectin_gal-bd_dom"/>
</dbReference>